<organism evidence="1 2">
    <name type="scientific">Ancylostoma caninum</name>
    <name type="common">Dog hookworm</name>
    <dbReference type="NCBI Taxonomy" id="29170"/>
    <lineage>
        <taxon>Eukaryota</taxon>
        <taxon>Metazoa</taxon>
        <taxon>Ecdysozoa</taxon>
        <taxon>Nematoda</taxon>
        <taxon>Chromadorea</taxon>
        <taxon>Rhabditida</taxon>
        <taxon>Rhabditina</taxon>
        <taxon>Rhabditomorpha</taxon>
        <taxon>Strongyloidea</taxon>
        <taxon>Ancylostomatidae</taxon>
        <taxon>Ancylostomatinae</taxon>
        <taxon>Ancylostoma</taxon>
    </lineage>
</organism>
<reference evidence="1 2" key="1">
    <citation type="submission" date="2014-10" db="EMBL/GenBank/DDBJ databases">
        <title>Draft genome of the hookworm Ancylostoma caninum.</title>
        <authorList>
            <person name="Mitreva M."/>
        </authorList>
    </citation>
    <scope>NUCLEOTIDE SEQUENCE [LARGE SCALE GENOMIC DNA]</scope>
    <source>
        <strain evidence="1 2">Baltimore</strain>
    </source>
</reference>
<evidence type="ECO:0000313" key="1">
    <source>
        <dbReference type="EMBL" id="RCN25354.1"/>
    </source>
</evidence>
<keyword evidence="2" id="KW-1185">Reference proteome</keyword>
<evidence type="ECO:0000313" key="2">
    <source>
        <dbReference type="Proteomes" id="UP000252519"/>
    </source>
</evidence>
<dbReference type="Proteomes" id="UP000252519">
    <property type="component" value="Unassembled WGS sequence"/>
</dbReference>
<protein>
    <submittedName>
        <fullName evidence="1">Uncharacterized protein</fullName>
    </submittedName>
</protein>
<sequence>MRAKETPRMIWSLHCDTTSTTIRQSRGRTSLVETLRPTETSQWPKNQRPKIIRTSSRDEFVLRRTDRNVLSSAFLPRAP</sequence>
<dbReference type="EMBL" id="JOJR01012399">
    <property type="protein sequence ID" value="RCN25354.1"/>
    <property type="molecule type" value="Genomic_DNA"/>
</dbReference>
<accession>A0A368EZW4</accession>
<comment type="caution">
    <text evidence="1">The sequence shown here is derived from an EMBL/GenBank/DDBJ whole genome shotgun (WGS) entry which is preliminary data.</text>
</comment>
<gene>
    <name evidence="1" type="ORF">ANCCAN_28935</name>
</gene>
<dbReference type="AlphaFoldDB" id="A0A368EZW4"/>
<name>A0A368EZW4_ANCCA</name>
<proteinExistence type="predicted"/>